<organism evidence="3 4">
    <name type="scientific">Mycena pura</name>
    <dbReference type="NCBI Taxonomy" id="153505"/>
    <lineage>
        <taxon>Eukaryota</taxon>
        <taxon>Fungi</taxon>
        <taxon>Dikarya</taxon>
        <taxon>Basidiomycota</taxon>
        <taxon>Agaricomycotina</taxon>
        <taxon>Agaricomycetes</taxon>
        <taxon>Agaricomycetidae</taxon>
        <taxon>Agaricales</taxon>
        <taxon>Marasmiineae</taxon>
        <taxon>Mycenaceae</taxon>
        <taxon>Mycena</taxon>
    </lineage>
</organism>
<comment type="similarity">
    <text evidence="1">Belongs to the GMC oxidoreductase family.</text>
</comment>
<gene>
    <name evidence="3" type="ORF">GGX14DRAFT_386035</name>
</gene>
<evidence type="ECO:0000313" key="4">
    <source>
        <dbReference type="Proteomes" id="UP001219525"/>
    </source>
</evidence>
<proteinExistence type="inferred from homology"/>
<dbReference type="AlphaFoldDB" id="A0AAD7E406"/>
<keyword evidence="4" id="KW-1185">Reference proteome</keyword>
<evidence type="ECO:0000259" key="2">
    <source>
        <dbReference type="Pfam" id="PF00732"/>
    </source>
</evidence>
<dbReference type="InterPro" id="IPR000172">
    <property type="entry name" value="GMC_OxRdtase_N"/>
</dbReference>
<evidence type="ECO:0000256" key="1">
    <source>
        <dbReference type="ARBA" id="ARBA00010790"/>
    </source>
</evidence>
<reference evidence="3" key="1">
    <citation type="submission" date="2023-03" db="EMBL/GenBank/DDBJ databases">
        <title>Massive genome expansion in bonnet fungi (Mycena s.s.) driven by repeated elements and novel gene families across ecological guilds.</title>
        <authorList>
            <consortium name="Lawrence Berkeley National Laboratory"/>
            <person name="Harder C.B."/>
            <person name="Miyauchi S."/>
            <person name="Viragh M."/>
            <person name="Kuo A."/>
            <person name="Thoen E."/>
            <person name="Andreopoulos B."/>
            <person name="Lu D."/>
            <person name="Skrede I."/>
            <person name="Drula E."/>
            <person name="Henrissat B."/>
            <person name="Morin E."/>
            <person name="Kohler A."/>
            <person name="Barry K."/>
            <person name="LaButti K."/>
            <person name="Morin E."/>
            <person name="Salamov A."/>
            <person name="Lipzen A."/>
            <person name="Mereny Z."/>
            <person name="Hegedus B."/>
            <person name="Baldrian P."/>
            <person name="Stursova M."/>
            <person name="Weitz H."/>
            <person name="Taylor A."/>
            <person name="Grigoriev I.V."/>
            <person name="Nagy L.G."/>
            <person name="Martin F."/>
            <person name="Kauserud H."/>
        </authorList>
    </citation>
    <scope>NUCLEOTIDE SEQUENCE</scope>
    <source>
        <strain evidence="3">9144</strain>
    </source>
</reference>
<dbReference type="Pfam" id="PF00732">
    <property type="entry name" value="GMC_oxred_N"/>
    <property type="match status" value="1"/>
</dbReference>
<comment type="caution">
    <text evidence="3">The sequence shown here is derived from an EMBL/GenBank/DDBJ whole genome shotgun (WGS) entry which is preliminary data.</text>
</comment>
<sequence>MHYLVALEIAFIVEMVAEDALAILNLAEDVFIAGDVNDVAKDMFGPSVDLAALMGPGKKDRPSLYHLRNRSVGHVASQWSDLMILKNNLRTRRMCIPTISASHISMAKPAAHDIVFAGGGTAACVVAGRLAAADPNLKILLIEAGQHINNIKAHIQPARYFTNLASGGDMFTFHATKPSKALGNRSCIIPAGKAVGGGSAVNFKGLNKGAAGS</sequence>
<dbReference type="EMBL" id="JARJCW010000003">
    <property type="protein sequence ID" value="KAJ7227340.1"/>
    <property type="molecule type" value="Genomic_DNA"/>
</dbReference>
<dbReference type="PANTHER" id="PTHR11552">
    <property type="entry name" value="GLUCOSE-METHANOL-CHOLINE GMC OXIDOREDUCTASE"/>
    <property type="match status" value="1"/>
</dbReference>
<protein>
    <submittedName>
        <fullName evidence="3">GMC oxidoreductase-domain-containing protein</fullName>
    </submittedName>
</protein>
<dbReference type="GO" id="GO:0016614">
    <property type="term" value="F:oxidoreductase activity, acting on CH-OH group of donors"/>
    <property type="evidence" value="ECO:0007669"/>
    <property type="project" value="InterPro"/>
</dbReference>
<dbReference type="Gene3D" id="3.50.50.60">
    <property type="entry name" value="FAD/NAD(P)-binding domain"/>
    <property type="match status" value="1"/>
</dbReference>
<feature type="domain" description="Glucose-methanol-choline oxidoreductase N-terminal" evidence="2">
    <location>
        <begin position="113"/>
        <end position="206"/>
    </location>
</feature>
<dbReference type="Proteomes" id="UP001219525">
    <property type="component" value="Unassembled WGS sequence"/>
</dbReference>
<dbReference type="GO" id="GO:0050660">
    <property type="term" value="F:flavin adenine dinucleotide binding"/>
    <property type="evidence" value="ECO:0007669"/>
    <property type="project" value="InterPro"/>
</dbReference>
<dbReference type="PANTHER" id="PTHR11552:SF119">
    <property type="entry name" value="GLUCOSE-METHANOL-CHOLINE OXIDOREDUCTASE N-TERMINAL DOMAIN-CONTAINING PROTEIN"/>
    <property type="match status" value="1"/>
</dbReference>
<dbReference type="InterPro" id="IPR012132">
    <property type="entry name" value="GMC_OxRdtase"/>
</dbReference>
<accession>A0AAD7E406</accession>
<evidence type="ECO:0000313" key="3">
    <source>
        <dbReference type="EMBL" id="KAJ7227340.1"/>
    </source>
</evidence>
<dbReference type="SUPFAM" id="SSF51905">
    <property type="entry name" value="FAD/NAD(P)-binding domain"/>
    <property type="match status" value="1"/>
</dbReference>
<dbReference type="InterPro" id="IPR036188">
    <property type="entry name" value="FAD/NAD-bd_sf"/>
</dbReference>
<name>A0AAD7E406_9AGAR</name>